<proteinExistence type="predicted"/>
<evidence type="ECO:0000256" key="2">
    <source>
        <dbReference type="ARBA" id="ARBA00011902"/>
    </source>
</evidence>
<keyword evidence="13" id="KW-0325">Glycoprotein</keyword>
<evidence type="ECO:0000256" key="16">
    <source>
        <dbReference type="PROSITE-ProRule" id="PRU10141"/>
    </source>
</evidence>
<evidence type="ECO:0000256" key="14">
    <source>
        <dbReference type="ARBA" id="ARBA00051243"/>
    </source>
</evidence>
<evidence type="ECO:0000256" key="5">
    <source>
        <dbReference type="ARBA" id="ARBA00022692"/>
    </source>
</evidence>
<keyword evidence="3" id="KW-0597">Phosphoprotein</keyword>
<keyword evidence="12" id="KW-0675">Receptor</keyword>
<keyword evidence="4" id="KW-0808">Transferase</keyword>
<accession>A0AAD9K5N6</accession>
<feature type="repeat" description="Filamin" evidence="15">
    <location>
        <begin position="1"/>
        <end position="74"/>
    </location>
</feature>
<keyword evidence="6 16" id="KW-0547">Nucleotide-binding</keyword>
<dbReference type="SMART" id="SM00219">
    <property type="entry name" value="TyrKc"/>
    <property type="match status" value="1"/>
</dbReference>
<evidence type="ECO:0000256" key="6">
    <source>
        <dbReference type="ARBA" id="ARBA00022741"/>
    </source>
</evidence>
<dbReference type="PANTHER" id="PTHR24416">
    <property type="entry name" value="TYROSINE-PROTEIN KINASE RECEPTOR"/>
    <property type="match status" value="1"/>
</dbReference>
<dbReference type="Gene3D" id="2.60.40.10">
    <property type="entry name" value="Immunoglobulins"/>
    <property type="match status" value="1"/>
</dbReference>
<keyword evidence="7" id="KW-0418">Kinase</keyword>
<keyword evidence="19" id="KW-1185">Reference proteome</keyword>
<dbReference type="GO" id="GO:0004714">
    <property type="term" value="F:transmembrane receptor protein tyrosine kinase activity"/>
    <property type="evidence" value="ECO:0007669"/>
    <property type="project" value="UniProtKB-EC"/>
</dbReference>
<dbReference type="InterPro" id="IPR014756">
    <property type="entry name" value="Ig_E-set"/>
</dbReference>
<protein>
    <recommendedName>
        <fullName evidence="2">receptor protein-tyrosine kinase</fullName>
        <ecNumber evidence="2">2.7.10.1</ecNumber>
    </recommendedName>
</protein>
<evidence type="ECO:0000259" key="17">
    <source>
        <dbReference type="PROSITE" id="PS50011"/>
    </source>
</evidence>
<feature type="binding site" evidence="16">
    <location>
        <position position="120"/>
    </location>
    <ligand>
        <name>ATP</name>
        <dbReference type="ChEBI" id="CHEBI:30616"/>
    </ligand>
</feature>
<keyword evidence="11" id="KW-0829">Tyrosine-protein kinase</keyword>
<dbReference type="PROSITE" id="PS50011">
    <property type="entry name" value="PROTEIN_KINASE_DOM"/>
    <property type="match status" value="1"/>
</dbReference>
<dbReference type="InterPro" id="IPR050122">
    <property type="entry name" value="RTK"/>
</dbReference>
<keyword evidence="8 16" id="KW-0067">ATP-binding</keyword>
<dbReference type="PROSITE" id="PS00107">
    <property type="entry name" value="PROTEIN_KINASE_ATP"/>
    <property type="match status" value="1"/>
</dbReference>
<comment type="caution">
    <text evidence="18">The sequence shown here is derived from an EMBL/GenBank/DDBJ whole genome shotgun (WGS) entry which is preliminary data.</text>
</comment>
<dbReference type="PROSITE" id="PS00109">
    <property type="entry name" value="PROTEIN_KINASE_TYR"/>
    <property type="match status" value="1"/>
</dbReference>
<reference evidence="18" key="1">
    <citation type="journal article" date="2023" name="Mol. Biol. Evol.">
        <title>Third-Generation Sequencing Reveals the Adaptive Role of the Epigenome in Three Deep-Sea Polychaetes.</title>
        <authorList>
            <person name="Perez M."/>
            <person name="Aroh O."/>
            <person name="Sun Y."/>
            <person name="Lan Y."/>
            <person name="Juniper S.K."/>
            <person name="Young C.R."/>
            <person name="Angers B."/>
            <person name="Qian P.Y."/>
        </authorList>
    </citation>
    <scope>NUCLEOTIDE SEQUENCE</scope>
    <source>
        <strain evidence="18">P08H-3</strain>
    </source>
</reference>
<dbReference type="CDD" id="cd00192">
    <property type="entry name" value="PTKc"/>
    <property type="match status" value="1"/>
</dbReference>
<dbReference type="InterPro" id="IPR008266">
    <property type="entry name" value="Tyr_kinase_AS"/>
</dbReference>
<dbReference type="InterPro" id="IPR013783">
    <property type="entry name" value="Ig-like_fold"/>
</dbReference>
<dbReference type="InterPro" id="IPR001245">
    <property type="entry name" value="Ser-Thr/Tyr_kinase_cat_dom"/>
</dbReference>
<dbReference type="PRINTS" id="PR00109">
    <property type="entry name" value="TYRKINASE"/>
</dbReference>
<name>A0AAD9K5N6_9ANNE</name>
<dbReference type="AlphaFoldDB" id="A0AAD9K5N6"/>
<sequence>MKKCKFNVDTSKAGDGELGVRVLDVNGKNIKNEVVQSVNRIYECSFTPTEPGQYDVLVCFAGMNIRGKVDTISIPECLRPYVREPSIFKPGNILGRGEFGEVVEVSVQFAGTQTEKYAAKMLKDGSKFASKLQTQLFDEAIVMMGFSHRNVMSFDGIVFNNDQVYVLMPLMKRGNLKEYLRQNKEKLKNTAELINYAQQVSWGMEYLSSLEFVHRDLAARNCLLNEEDDVKIADFGMTRNILSENYVMKNKSKKLPLKWLAPEVLRNYVFTTETDVWSYGVLLWEIFTYGREPYDQVPSAQVASFLEGGMRLNKPDVASTEIYSLMKSCWDSDPQKRPSFNEISSRLKQAARK</sequence>
<dbReference type="SUPFAM" id="SSF81296">
    <property type="entry name" value="E set domains"/>
    <property type="match status" value="1"/>
</dbReference>
<evidence type="ECO:0000256" key="8">
    <source>
        <dbReference type="ARBA" id="ARBA00022840"/>
    </source>
</evidence>
<dbReference type="InterPro" id="IPR020635">
    <property type="entry name" value="Tyr_kinase_cat_dom"/>
</dbReference>
<evidence type="ECO:0000256" key="13">
    <source>
        <dbReference type="ARBA" id="ARBA00023180"/>
    </source>
</evidence>
<evidence type="ECO:0000256" key="1">
    <source>
        <dbReference type="ARBA" id="ARBA00004167"/>
    </source>
</evidence>
<dbReference type="GO" id="GO:0007169">
    <property type="term" value="P:cell surface receptor protein tyrosine kinase signaling pathway"/>
    <property type="evidence" value="ECO:0007669"/>
    <property type="project" value="TreeGrafter"/>
</dbReference>
<evidence type="ECO:0000256" key="10">
    <source>
        <dbReference type="ARBA" id="ARBA00023136"/>
    </source>
</evidence>
<dbReference type="InterPro" id="IPR000719">
    <property type="entry name" value="Prot_kinase_dom"/>
</dbReference>
<dbReference type="GO" id="GO:0005524">
    <property type="term" value="F:ATP binding"/>
    <property type="evidence" value="ECO:0007669"/>
    <property type="project" value="UniProtKB-UniRule"/>
</dbReference>
<dbReference type="SUPFAM" id="SSF56112">
    <property type="entry name" value="Protein kinase-like (PK-like)"/>
    <property type="match status" value="1"/>
</dbReference>
<dbReference type="GO" id="GO:0043235">
    <property type="term" value="C:receptor complex"/>
    <property type="evidence" value="ECO:0007669"/>
    <property type="project" value="TreeGrafter"/>
</dbReference>
<evidence type="ECO:0000256" key="3">
    <source>
        <dbReference type="ARBA" id="ARBA00022553"/>
    </source>
</evidence>
<dbReference type="Pfam" id="PF00630">
    <property type="entry name" value="Filamin"/>
    <property type="match status" value="1"/>
</dbReference>
<dbReference type="InterPro" id="IPR017441">
    <property type="entry name" value="Protein_kinase_ATP_BS"/>
</dbReference>
<keyword evidence="5" id="KW-0812">Transmembrane</keyword>
<evidence type="ECO:0000256" key="7">
    <source>
        <dbReference type="ARBA" id="ARBA00022777"/>
    </source>
</evidence>
<evidence type="ECO:0000256" key="4">
    <source>
        <dbReference type="ARBA" id="ARBA00022679"/>
    </source>
</evidence>
<dbReference type="PANTHER" id="PTHR24416:SF611">
    <property type="entry name" value="TYROSINE-PROTEIN KINASE TRANSMEMBRANE RECEPTOR ROR"/>
    <property type="match status" value="1"/>
</dbReference>
<dbReference type="Pfam" id="PF07714">
    <property type="entry name" value="PK_Tyr_Ser-Thr"/>
    <property type="match status" value="1"/>
</dbReference>
<evidence type="ECO:0000256" key="15">
    <source>
        <dbReference type="PROSITE-ProRule" id="PRU00087"/>
    </source>
</evidence>
<gene>
    <name evidence="18" type="ORF">LSH36_63g09001</name>
</gene>
<evidence type="ECO:0000313" key="18">
    <source>
        <dbReference type="EMBL" id="KAK2164475.1"/>
    </source>
</evidence>
<dbReference type="InterPro" id="IPR001298">
    <property type="entry name" value="Filamin/ABP280_rpt"/>
</dbReference>
<comment type="subcellular location">
    <subcellularLocation>
        <location evidence="1">Membrane</location>
        <topology evidence="1">Single-pass membrane protein</topology>
    </subcellularLocation>
</comment>
<dbReference type="GO" id="GO:0005886">
    <property type="term" value="C:plasma membrane"/>
    <property type="evidence" value="ECO:0007669"/>
    <property type="project" value="TreeGrafter"/>
</dbReference>
<dbReference type="FunFam" id="1.10.510.10:FF:000554">
    <property type="entry name" value="Predicted protein"/>
    <property type="match status" value="1"/>
</dbReference>
<evidence type="ECO:0000256" key="9">
    <source>
        <dbReference type="ARBA" id="ARBA00022989"/>
    </source>
</evidence>
<dbReference type="InterPro" id="IPR017868">
    <property type="entry name" value="Filamin/ABP280_repeat-like"/>
</dbReference>
<keyword evidence="10" id="KW-0472">Membrane</keyword>
<dbReference type="EMBL" id="JAODUP010000063">
    <property type="protein sequence ID" value="KAK2164475.1"/>
    <property type="molecule type" value="Genomic_DNA"/>
</dbReference>
<evidence type="ECO:0000313" key="19">
    <source>
        <dbReference type="Proteomes" id="UP001208570"/>
    </source>
</evidence>
<keyword evidence="9" id="KW-1133">Transmembrane helix</keyword>
<dbReference type="Gene3D" id="1.10.510.10">
    <property type="entry name" value="Transferase(Phosphotransferase) domain 1"/>
    <property type="match status" value="1"/>
</dbReference>
<dbReference type="InterPro" id="IPR011009">
    <property type="entry name" value="Kinase-like_dom_sf"/>
</dbReference>
<evidence type="ECO:0000256" key="11">
    <source>
        <dbReference type="ARBA" id="ARBA00023137"/>
    </source>
</evidence>
<dbReference type="PROSITE" id="PS50194">
    <property type="entry name" value="FILAMIN_REPEAT"/>
    <property type="match status" value="1"/>
</dbReference>
<dbReference type="EC" id="2.7.10.1" evidence="2"/>
<evidence type="ECO:0000256" key="12">
    <source>
        <dbReference type="ARBA" id="ARBA00023170"/>
    </source>
</evidence>
<feature type="domain" description="Protein kinase" evidence="17">
    <location>
        <begin position="88"/>
        <end position="353"/>
    </location>
</feature>
<dbReference type="Proteomes" id="UP001208570">
    <property type="component" value="Unassembled WGS sequence"/>
</dbReference>
<dbReference type="SMART" id="SM00557">
    <property type="entry name" value="IG_FLMN"/>
    <property type="match status" value="1"/>
</dbReference>
<organism evidence="18 19">
    <name type="scientific">Paralvinella palmiformis</name>
    <dbReference type="NCBI Taxonomy" id="53620"/>
    <lineage>
        <taxon>Eukaryota</taxon>
        <taxon>Metazoa</taxon>
        <taxon>Spiralia</taxon>
        <taxon>Lophotrochozoa</taxon>
        <taxon>Annelida</taxon>
        <taxon>Polychaeta</taxon>
        <taxon>Sedentaria</taxon>
        <taxon>Canalipalpata</taxon>
        <taxon>Terebellida</taxon>
        <taxon>Terebelliformia</taxon>
        <taxon>Alvinellidae</taxon>
        <taxon>Paralvinella</taxon>
    </lineage>
</organism>
<comment type="catalytic activity">
    <reaction evidence="14">
        <text>L-tyrosyl-[protein] + ATP = O-phospho-L-tyrosyl-[protein] + ADP + H(+)</text>
        <dbReference type="Rhea" id="RHEA:10596"/>
        <dbReference type="Rhea" id="RHEA-COMP:10136"/>
        <dbReference type="Rhea" id="RHEA-COMP:20101"/>
        <dbReference type="ChEBI" id="CHEBI:15378"/>
        <dbReference type="ChEBI" id="CHEBI:30616"/>
        <dbReference type="ChEBI" id="CHEBI:46858"/>
        <dbReference type="ChEBI" id="CHEBI:61978"/>
        <dbReference type="ChEBI" id="CHEBI:456216"/>
        <dbReference type="EC" id="2.7.10.1"/>
    </reaction>
</comment>